<reference evidence="1" key="2">
    <citation type="submission" date="2021-02" db="EMBL/GenBank/DDBJ databases">
        <title>Aspergillus luchuensis mut. kawachii IFO 4304 genome sequence.</title>
        <authorList>
            <person name="Mori K."/>
            <person name="Kadooka C."/>
            <person name="Goto M."/>
            <person name="Futagami T."/>
        </authorList>
    </citation>
    <scope>NUCLEOTIDE SEQUENCE</scope>
    <source>
        <strain evidence="1">IFO 4308</strain>
    </source>
</reference>
<name>A0A7R7W1D6_ASPKA</name>
<proteinExistence type="predicted"/>
<evidence type="ECO:0000313" key="2">
    <source>
        <dbReference type="Proteomes" id="UP000661280"/>
    </source>
</evidence>
<dbReference type="EMBL" id="AP024425">
    <property type="protein sequence ID" value="BCR94597.1"/>
    <property type="molecule type" value="Genomic_DNA"/>
</dbReference>
<evidence type="ECO:0000313" key="1">
    <source>
        <dbReference type="EMBL" id="BCR94597.1"/>
    </source>
</evidence>
<dbReference type="Proteomes" id="UP000661280">
    <property type="component" value="Chromosome 1"/>
</dbReference>
<dbReference type="AlphaFoldDB" id="A0A7R7W1D6"/>
<dbReference type="RefSeq" id="XP_041538363.1">
    <property type="nucleotide sequence ID" value="XM_041684150.1"/>
</dbReference>
<accession>A0A7R7W1D6</accession>
<organism evidence="1 2">
    <name type="scientific">Aspergillus kawachii</name>
    <name type="common">White koji mold</name>
    <name type="synonym">Aspergillus awamori var. kawachi</name>
    <dbReference type="NCBI Taxonomy" id="1069201"/>
    <lineage>
        <taxon>Eukaryota</taxon>
        <taxon>Fungi</taxon>
        <taxon>Dikarya</taxon>
        <taxon>Ascomycota</taxon>
        <taxon>Pezizomycotina</taxon>
        <taxon>Eurotiomycetes</taxon>
        <taxon>Eurotiomycetidae</taxon>
        <taxon>Eurotiales</taxon>
        <taxon>Aspergillaceae</taxon>
        <taxon>Aspergillus</taxon>
        <taxon>Aspergillus subgen. Circumdati</taxon>
    </lineage>
</organism>
<dbReference type="KEGG" id="aluc:AKAW2_11643A"/>
<dbReference type="GeneID" id="64955922"/>
<sequence>MKVTAREVARFTFYWLLGAKRMLPIPDFLIAVARSARCLSTLQSGTIIDYCCGLVIDNETNTFRLAHPTVREYLESAEIYRDKEACYSMALRCLGAYLGEDCGENGFLKYATNYWPSHVEDLGCAPQRA</sequence>
<reference evidence="1" key="1">
    <citation type="submission" date="2021-01" db="EMBL/GenBank/DDBJ databases">
        <authorList>
            <consortium name="Aspergillus luchuensis mut. kawachii IFO 4304 genome sequencing consortium"/>
            <person name="Kazuki M."/>
            <person name="Futagami T."/>
        </authorList>
    </citation>
    <scope>NUCLEOTIDE SEQUENCE</scope>
    <source>
        <strain evidence="1">IFO 4308</strain>
    </source>
</reference>
<protein>
    <submittedName>
        <fullName evidence="1">Uncharacterized protein</fullName>
    </submittedName>
</protein>
<gene>
    <name evidence="1" type="ORF">AKAW2_11643A</name>
</gene>
<keyword evidence="2" id="KW-1185">Reference proteome</keyword>
<dbReference type="OrthoDB" id="7464126at2759"/>